<evidence type="ECO:0000313" key="3">
    <source>
        <dbReference type="Proteomes" id="UP000824263"/>
    </source>
</evidence>
<name>A0A9D1UFL0_9FIRM</name>
<accession>A0A9D1UFL0</accession>
<protein>
    <submittedName>
        <fullName evidence="2">Uncharacterized protein</fullName>
    </submittedName>
</protein>
<keyword evidence="1" id="KW-0472">Membrane</keyword>
<dbReference type="AlphaFoldDB" id="A0A9D1UFL0"/>
<evidence type="ECO:0000313" key="2">
    <source>
        <dbReference type="EMBL" id="HIW84660.1"/>
    </source>
</evidence>
<comment type="caution">
    <text evidence="2">The sequence shown here is derived from an EMBL/GenBank/DDBJ whole genome shotgun (WGS) entry which is preliminary data.</text>
</comment>
<proteinExistence type="predicted"/>
<evidence type="ECO:0000256" key="1">
    <source>
        <dbReference type="SAM" id="Phobius"/>
    </source>
</evidence>
<keyword evidence="1" id="KW-1133">Transmembrane helix</keyword>
<organism evidence="2 3">
    <name type="scientific">Candidatus Dorea gallistercoris</name>
    <dbReference type="NCBI Taxonomy" id="2838542"/>
    <lineage>
        <taxon>Bacteria</taxon>
        <taxon>Bacillati</taxon>
        <taxon>Bacillota</taxon>
        <taxon>Clostridia</taxon>
        <taxon>Lachnospirales</taxon>
        <taxon>Lachnospiraceae</taxon>
        <taxon>Dorea</taxon>
    </lineage>
</organism>
<sequence length="49" mass="5447">MEQEKATDNKMGTAQVGKLMVSIGIPIVFSMMLQAASLFVQIIQEYQEV</sequence>
<gene>
    <name evidence="2" type="ORF">H9873_10115</name>
</gene>
<reference evidence="2" key="2">
    <citation type="submission" date="2021-04" db="EMBL/GenBank/DDBJ databases">
        <authorList>
            <person name="Gilroy R."/>
        </authorList>
    </citation>
    <scope>NUCLEOTIDE SEQUENCE</scope>
    <source>
        <strain evidence="2">ChiSxjej1B13-11762</strain>
    </source>
</reference>
<reference evidence="2" key="1">
    <citation type="journal article" date="2021" name="PeerJ">
        <title>Extensive microbial diversity within the chicken gut microbiome revealed by metagenomics and culture.</title>
        <authorList>
            <person name="Gilroy R."/>
            <person name="Ravi A."/>
            <person name="Getino M."/>
            <person name="Pursley I."/>
            <person name="Horton D.L."/>
            <person name="Alikhan N.F."/>
            <person name="Baker D."/>
            <person name="Gharbi K."/>
            <person name="Hall N."/>
            <person name="Watson M."/>
            <person name="Adriaenssens E.M."/>
            <person name="Foster-Nyarko E."/>
            <person name="Jarju S."/>
            <person name="Secka A."/>
            <person name="Antonio M."/>
            <person name="Oren A."/>
            <person name="Chaudhuri R.R."/>
            <person name="La Ragione R."/>
            <person name="Hildebrand F."/>
            <person name="Pallen M.J."/>
        </authorList>
    </citation>
    <scope>NUCLEOTIDE SEQUENCE</scope>
    <source>
        <strain evidence="2">ChiSxjej1B13-11762</strain>
    </source>
</reference>
<dbReference type="EMBL" id="DXGF01000182">
    <property type="protein sequence ID" value="HIW84660.1"/>
    <property type="molecule type" value="Genomic_DNA"/>
</dbReference>
<dbReference type="Proteomes" id="UP000824263">
    <property type="component" value="Unassembled WGS sequence"/>
</dbReference>
<keyword evidence="1" id="KW-0812">Transmembrane</keyword>
<feature type="transmembrane region" description="Helical" evidence="1">
    <location>
        <begin position="21"/>
        <end position="43"/>
    </location>
</feature>